<evidence type="ECO:0000313" key="5">
    <source>
        <dbReference type="Proteomes" id="UP000324595"/>
    </source>
</evidence>
<dbReference type="InterPro" id="IPR009057">
    <property type="entry name" value="Homeodomain-like_sf"/>
</dbReference>
<dbReference type="PANTHER" id="PTHR30055:SF207">
    <property type="entry name" value="HTH-TYPE TRANSCRIPTIONAL REPRESSOR FATR"/>
    <property type="match status" value="1"/>
</dbReference>
<dbReference type="Gene3D" id="1.10.357.10">
    <property type="entry name" value="Tetracycline Repressor, domain 2"/>
    <property type="match status" value="1"/>
</dbReference>
<dbReference type="Pfam" id="PF16295">
    <property type="entry name" value="TetR_C_10"/>
    <property type="match status" value="1"/>
</dbReference>
<accession>A0A5D3YM97</accession>
<dbReference type="GO" id="GO:0000976">
    <property type="term" value="F:transcription cis-regulatory region binding"/>
    <property type="evidence" value="ECO:0007669"/>
    <property type="project" value="TreeGrafter"/>
</dbReference>
<sequence length="191" mass="22254">MTDKNTDKRTDLLLATLNLVSNRGFHNAPMAKIAQIADVSAGTIYNYFSNKQDLVDSLYLYVKEQFTSAAFRDYDQKMAVKEGMQIIWFNMIEYKMSNQKQANFLSQCENSQIISEGVRERGLQHLQPLLELWKRGQEEGYIRDVSPYLLYAYAVYPLSFFVAVEKRDEFHLTQEMQEHSFEMVWSAISST</sequence>
<dbReference type="EMBL" id="VNHY01000002">
    <property type="protein sequence ID" value="TYP93801.1"/>
    <property type="molecule type" value="Genomic_DNA"/>
</dbReference>
<reference evidence="4 5" key="1">
    <citation type="submission" date="2019-07" db="EMBL/GenBank/DDBJ databases">
        <title>Genomic Encyclopedia of Archaeal and Bacterial Type Strains, Phase II (KMG-II): from individual species to whole genera.</title>
        <authorList>
            <person name="Goeker M."/>
        </authorList>
    </citation>
    <scope>NUCLEOTIDE SEQUENCE [LARGE SCALE GENOMIC DNA]</scope>
    <source>
        <strain evidence="4 5">DSM 21935</strain>
    </source>
</reference>
<dbReference type="RefSeq" id="WP_148898851.1">
    <property type="nucleotide sequence ID" value="NZ_VNHY01000002.1"/>
</dbReference>
<dbReference type="SUPFAM" id="SSF46689">
    <property type="entry name" value="Homeodomain-like"/>
    <property type="match status" value="1"/>
</dbReference>
<evidence type="ECO:0000313" key="4">
    <source>
        <dbReference type="EMBL" id="TYP93801.1"/>
    </source>
</evidence>
<dbReference type="PANTHER" id="PTHR30055">
    <property type="entry name" value="HTH-TYPE TRANSCRIPTIONAL REGULATOR RUTR"/>
    <property type="match status" value="1"/>
</dbReference>
<feature type="DNA-binding region" description="H-T-H motif" evidence="2">
    <location>
        <begin position="29"/>
        <end position="48"/>
    </location>
</feature>
<evidence type="ECO:0000259" key="3">
    <source>
        <dbReference type="PROSITE" id="PS50977"/>
    </source>
</evidence>
<keyword evidence="1 2" id="KW-0238">DNA-binding</keyword>
<comment type="caution">
    <text evidence="4">The sequence shown here is derived from an EMBL/GenBank/DDBJ whole genome shotgun (WGS) entry which is preliminary data.</text>
</comment>
<dbReference type="AlphaFoldDB" id="A0A5D3YM97"/>
<name>A0A5D3YM97_9BACT</name>
<keyword evidence="5" id="KW-1185">Reference proteome</keyword>
<dbReference type="OrthoDB" id="6430772at2"/>
<evidence type="ECO:0000256" key="2">
    <source>
        <dbReference type="PROSITE-ProRule" id="PRU00335"/>
    </source>
</evidence>
<dbReference type="PRINTS" id="PR00455">
    <property type="entry name" value="HTHTETR"/>
</dbReference>
<dbReference type="InterPro" id="IPR001647">
    <property type="entry name" value="HTH_TetR"/>
</dbReference>
<feature type="domain" description="HTH tetR-type" evidence="3">
    <location>
        <begin position="6"/>
        <end position="66"/>
    </location>
</feature>
<dbReference type="Proteomes" id="UP000324595">
    <property type="component" value="Unassembled WGS sequence"/>
</dbReference>
<dbReference type="PROSITE" id="PS50977">
    <property type="entry name" value="HTH_TETR_2"/>
    <property type="match status" value="1"/>
</dbReference>
<dbReference type="InterPro" id="IPR032551">
    <property type="entry name" value="BscR_C"/>
</dbReference>
<dbReference type="Pfam" id="PF00440">
    <property type="entry name" value="TetR_N"/>
    <property type="match status" value="1"/>
</dbReference>
<dbReference type="GO" id="GO:0003700">
    <property type="term" value="F:DNA-binding transcription factor activity"/>
    <property type="evidence" value="ECO:0007669"/>
    <property type="project" value="TreeGrafter"/>
</dbReference>
<organism evidence="4 5">
    <name type="scientific">Fodinibius salinus</name>
    <dbReference type="NCBI Taxonomy" id="860790"/>
    <lineage>
        <taxon>Bacteria</taxon>
        <taxon>Pseudomonadati</taxon>
        <taxon>Balneolota</taxon>
        <taxon>Balneolia</taxon>
        <taxon>Balneolales</taxon>
        <taxon>Balneolaceae</taxon>
        <taxon>Fodinibius</taxon>
    </lineage>
</organism>
<dbReference type="InterPro" id="IPR050109">
    <property type="entry name" value="HTH-type_TetR-like_transc_reg"/>
</dbReference>
<gene>
    <name evidence="4" type="ORF">LX73_1512</name>
</gene>
<evidence type="ECO:0000256" key="1">
    <source>
        <dbReference type="ARBA" id="ARBA00023125"/>
    </source>
</evidence>
<proteinExistence type="predicted"/>
<protein>
    <submittedName>
        <fullName evidence="4">Transcriptional regulator, TetR family</fullName>
    </submittedName>
</protein>